<evidence type="ECO:0000313" key="3">
    <source>
        <dbReference type="Proteomes" id="UP001056384"/>
    </source>
</evidence>
<feature type="compositionally biased region" description="Basic and acidic residues" evidence="1">
    <location>
        <begin position="1"/>
        <end position="12"/>
    </location>
</feature>
<evidence type="ECO:0000256" key="1">
    <source>
        <dbReference type="SAM" id="MobiDB-lite"/>
    </source>
</evidence>
<organism evidence="2 3">
    <name type="scientific">Septoria linicola</name>
    <dbReference type="NCBI Taxonomy" id="215465"/>
    <lineage>
        <taxon>Eukaryota</taxon>
        <taxon>Fungi</taxon>
        <taxon>Dikarya</taxon>
        <taxon>Ascomycota</taxon>
        <taxon>Pezizomycotina</taxon>
        <taxon>Dothideomycetes</taxon>
        <taxon>Dothideomycetidae</taxon>
        <taxon>Mycosphaerellales</taxon>
        <taxon>Mycosphaerellaceae</taxon>
        <taxon>Septoria</taxon>
    </lineage>
</organism>
<name>A0A9Q9ATS5_9PEZI</name>
<protein>
    <submittedName>
        <fullName evidence="2">Uncharacterized protein</fullName>
    </submittedName>
</protein>
<feature type="region of interest" description="Disordered" evidence="1">
    <location>
        <begin position="1"/>
        <end position="45"/>
    </location>
</feature>
<dbReference type="AlphaFoldDB" id="A0A9Q9ATS5"/>
<keyword evidence="3" id="KW-1185">Reference proteome</keyword>
<dbReference type="EMBL" id="CP099420">
    <property type="protein sequence ID" value="USW51801.1"/>
    <property type="molecule type" value="Genomic_DNA"/>
</dbReference>
<reference evidence="2" key="1">
    <citation type="submission" date="2022-06" db="EMBL/GenBank/DDBJ databases">
        <title>Complete genome sequences of two strains of the flax pathogen Septoria linicola.</title>
        <authorList>
            <person name="Lapalu N."/>
            <person name="Simon A."/>
            <person name="Demenou B."/>
            <person name="Paumier D."/>
            <person name="Guillot M.-P."/>
            <person name="Gout L."/>
            <person name="Valade R."/>
        </authorList>
    </citation>
    <scope>NUCLEOTIDE SEQUENCE</scope>
    <source>
        <strain evidence="2">SE15195</strain>
    </source>
</reference>
<feature type="region of interest" description="Disordered" evidence="1">
    <location>
        <begin position="58"/>
        <end position="95"/>
    </location>
</feature>
<accession>A0A9Q9ATS5</accession>
<gene>
    <name evidence="2" type="ORF">Slin15195_G051200</name>
</gene>
<evidence type="ECO:0000313" key="2">
    <source>
        <dbReference type="EMBL" id="USW51801.1"/>
    </source>
</evidence>
<feature type="compositionally biased region" description="Low complexity" evidence="1">
    <location>
        <begin position="60"/>
        <end position="88"/>
    </location>
</feature>
<proteinExistence type="predicted"/>
<dbReference type="Proteomes" id="UP001056384">
    <property type="component" value="Chromosome 3"/>
</dbReference>
<sequence>MGIEPSKPDRGPKRIYGQHGMQKSDYWDGNSTPKPYMPSPEMLQNSPFTYRMPGGGMPGNGMQPQQQMPMQMPIPSPQIGGQQQMMSGASTPFSGPTYRSGPLGASHMQLAQAAQMMQGQQGMGMVNVSPFTPRDMLTGQQVRIGGRVWRVPSAEEERKRMFWEWG</sequence>